<keyword evidence="5 6" id="KW-0472">Membrane</keyword>
<feature type="transmembrane region" description="Helical" evidence="6">
    <location>
        <begin position="269"/>
        <end position="289"/>
    </location>
</feature>
<dbReference type="STRING" id="100225.SAMN05421595_0021"/>
<comment type="caution">
    <text evidence="8">The sequence shown here is derived from an EMBL/GenBank/DDBJ whole genome shotgun (WGS) entry which is preliminary data.</text>
</comment>
<feature type="transmembrane region" description="Helical" evidence="6">
    <location>
        <begin position="206"/>
        <end position="229"/>
    </location>
</feature>
<dbReference type="Proteomes" id="UP000008495">
    <property type="component" value="Unassembled WGS sequence"/>
</dbReference>
<evidence type="ECO:0000256" key="5">
    <source>
        <dbReference type="ARBA" id="ARBA00023136"/>
    </source>
</evidence>
<dbReference type="PANTHER" id="PTHR30071">
    <property type="entry name" value="HEME EXPORTER PROTEIN C"/>
    <property type="match status" value="1"/>
</dbReference>
<evidence type="ECO:0000256" key="1">
    <source>
        <dbReference type="ARBA" id="ARBA00004141"/>
    </source>
</evidence>
<evidence type="ECO:0000313" key="9">
    <source>
        <dbReference type="Proteomes" id="UP000008495"/>
    </source>
</evidence>
<dbReference type="PANTHER" id="PTHR30071:SF1">
    <property type="entry name" value="CYTOCHROME B_B6 PROTEIN-RELATED"/>
    <property type="match status" value="1"/>
</dbReference>
<evidence type="ECO:0000256" key="3">
    <source>
        <dbReference type="ARBA" id="ARBA00022748"/>
    </source>
</evidence>
<feature type="transmembrane region" description="Helical" evidence="6">
    <location>
        <begin position="241"/>
        <end position="257"/>
    </location>
</feature>
<dbReference type="AlphaFoldDB" id="K6VTY8"/>
<dbReference type="OrthoDB" id="9814290at2"/>
<organism evidence="8 9">
    <name type="scientific">Austwickia chelonae NBRC 105200</name>
    <dbReference type="NCBI Taxonomy" id="1184607"/>
    <lineage>
        <taxon>Bacteria</taxon>
        <taxon>Bacillati</taxon>
        <taxon>Actinomycetota</taxon>
        <taxon>Actinomycetes</taxon>
        <taxon>Micrococcales</taxon>
        <taxon>Dermatophilaceae</taxon>
        <taxon>Austwickia</taxon>
    </lineage>
</organism>
<dbReference type="InterPro" id="IPR045062">
    <property type="entry name" value="Cyt_c_biogenesis_CcsA/CcmC"/>
</dbReference>
<dbReference type="RefSeq" id="WP_006503567.1">
    <property type="nucleotide sequence ID" value="NZ_BAGZ01000017.1"/>
</dbReference>
<dbReference type="InterPro" id="IPR017562">
    <property type="entry name" value="Cyt_c_biogenesis_CcsA"/>
</dbReference>
<keyword evidence="4 6" id="KW-1133">Transmembrane helix</keyword>
<evidence type="ECO:0000259" key="7">
    <source>
        <dbReference type="Pfam" id="PF01578"/>
    </source>
</evidence>
<dbReference type="EMBL" id="BAGZ01000017">
    <property type="protein sequence ID" value="GAB78810.1"/>
    <property type="molecule type" value="Genomic_DNA"/>
</dbReference>
<accession>K6VTY8</accession>
<dbReference type="Pfam" id="PF01578">
    <property type="entry name" value="Cytochrom_C_asm"/>
    <property type="match status" value="1"/>
</dbReference>
<keyword evidence="2 6" id="KW-0812">Transmembrane</keyword>
<reference evidence="8 9" key="1">
    <citation type="submission" date="2012-08" db="EMBL/GenBank/DDBJ databases">
        <title>Whole genome shotgun sequence of Austwickia chelonae NBRC 105200.</title>
        <authorList>
            <person name="Yoshida I."/>
            <person name="Hosoyama A."/>
            <person name="Tsuchikane K."/>
            <person name="Katsumata H."/>
            <person name="Ando Y."/>
            <person name="Ohji S."/>
            <person name="Hamada M."/>
            <person name="Tamura T."/>
            <person name="Yamazoe A."/>
            <person name="Yamazaki S."/>
            <person name="Fujita N."/>
        </authorList>
    </citation>
    <scope>NUCLEOTIDE SEQUENCE [LARGE SCALE GENOMIC DNA]</scope>
    <source>
        <strain evidence="8 9">NBRC 105200</strain>
    </source>
</reference>
<feature type="transmembrane region" description="Helical" evidence="6">
    <location>
        <begin position="101"/>
        <end position="118"/>
    </location>
</feature>
<evidence type="ECO:0000256" key="6">
    <source>
        <dbReference type="SAM" id="Phobius"/>
    </source>
</evidence>
<dbReference type="GO" id="GO:0020037">
    <property type="term" value="F:heme binding"/>
    <property type="evidence" value="ECO:0007669"/>
    <property type="project" value="InterPro"/>
</dbReference>
<feature type="transmembrane region" description="Helical" evidence="6">
    <location>
        <begin position="70"/>
        <end position="89"/>
    </location>
</feature>
<dbReference type="GO" id="GO:0017004">
    <property type="term" value="P:cytochrome complex assembly"/>
    <property type="evidence" value="ECO:0007669"/>
    <property type="project" value="UniProtKB-KW"/>
</dbReference>
<feature type="transmembrane region" description="Helical" evidence="6">
    <location>
        <begin position="162"/>
        <end position="185"/>
    </location>
</feature>
<dbReference type="GO" id="GO:0005886">
    <property type="term" value="C:plasma membrane"/>
    <property type="evidence" value="ECO:0007669"/>
    <property type="project" value="TreeGrafter"/>
</dbReference>
<comment type="subcellular location">
    <subcellularLocation>
        <location evidence="1">Membrane</location>
        <topology evidence="1">Multi-pass membrane protein</topology>
    </subcellularLocation>
</comment>
<feature type="domain" description="Cytochrome c assembly protein" evidence="7">
    <location>
        <begin position="105"/>
        <end position="293"/>
    </location>
</feature>
<feature type="transmembrane region" description="Helical" evidence="6">
    <location>
        <begin position="125"/>
        <end position="142"/>
    </location>
</feature>
<evidence type="ECO:0000256" key="2">
    <source>
        <dbReference type="ARBA" id="ARBA00022692"/>
    </source>
</evidence>
<dbReference type="eggNOG" id="COG0755">
    <property type="taxonomic scope" value="Bacteria"/>
</dbReference>
<keyword evidence="3" id="KW-0201">Cytochrome c-type biogenesis</keyword>
<proteinExistence type="predicted"/>
<protein>
    <submittedName>
        <fullName evidence="8">Cytochrome c biogenesis protein ResC</fullName>
    </submittedName>
</protein>
<gene>
    <name evidence="8" type="primary">resC</name>
    <name evidence="8" type="ORF">AUCHE_17_00200</name>
</gene>
<dbReference type="NCBIfam" id="TIGR03144">
    <property type="entry name" value="cytochr_II_ccsB"/>
    <property type="match status" value="1"/>
</dbReference>
<sequence length="296" mass="32238">MINLSQYFLVAATLLVTLAVAADVISVAMRRQNAPEEERIPAVVGASSGGGSTAEVVVPKTRGISWFGSALTYAALAVLTGALATRAMATGHGPFANQHEFAVSFAWGILAAYVYFEWRYRIRALALLVLPVTITMLMYAQATDSDVQPLVPALQHHFLLTVHVATAVLSYGAAAVAFCAAVLYLMPARFHFKGMPKPAVLDELGYRAAVISYPLMTIMIILGAVWANIAWGAYWSWDPKETSALVTWLIYGAYLHARVVRDWRGRRAAWLLVLGFAAVLFTYFGNLFFGGLHSYA</sequence>
<keyword evidence="9" id="KW-1185">Reference proteome</keyword>
<feature type="transmembrane region" description="Helical" evidence="6">
    <location>
        <begin position="6"/>
        <end position="29"/>
    </location>
</feature>
<dbReference type="InterPro" id="IPR002541">
    <property type="entry name" value="Cyt_c_assembly"/>
</dbReference>
<name>K6VTY8_9MICO</name>
<evidence type="ECO:0000313" key="8">
    <source>
        <dbReference type="EMBL" id="GAB78810.1"/>
    </source>
</evidence>
<evidence type="ECO:0000256" key="4">
    <source>
        <dbReference type="ARBA" id="ARBA00022989"/>
    </source>
</evidence>